<dbReference type="OMA" id="LEKICYM"/>
<dbReference type="Gramene" id="OQU85281">
    <property type="protein sequence ID" value="OQU85281"/>
    <property type="gene ID" value="SORBI_3004G210400"/>
</dbReference>
<dbReference type="EMBL" id="CM000763">
    <property type="protein sequence ID" value="OQU85280.1"/>
    <property type="molecule type" value="Genomic_DNA"/>
</dbReference>
<protein>
    <recommendedName>
        <fullName evidence="3">PDZ domain-containing protein</fullName>
    </recommendedName>
</protein>
<dbReference type="InterPro" id="IPR036034">
    <property type="entry name" value="PDZ_sf"/>
</dbReference>
<name>A0A194YS00_SORBI</name>
<dbReference type="Gramene" id="KXG30610">
    <property type="protein sequence ID" value="KXG30610"/>
    <property type="gene ID" value="SORBI_3004G210400"/>
</dbReference>
<dbReference type="Gramene" id="KXG30608">
    <property type="protein sequence ID" value="KXG30608"/>
    <property type="gene ID" value="SORBI_3004G210400"/>
</dbReference>
<dbReference type="Gene3D" id="2.40.10.120">
    <property type="match status" value="1"/>
</dbReference>
<dbReference type="ExpressionAtlas" id="A0A194YS00">
    <property type="expression patterns" value="baseline"/>
</dbReference>
<sequence length="379" mass="41572">MAQDNASPIDALWSNAFFGDLKGDSDMEAEEDDPSDPEGFTQEALNAKQVVLCLSKSIVSLVSPVDGKPLFGCTGTVVNHVGSETWILTSATLVRKPDTDHDAYKADEVKIEVLLHDKRTINGCISMCNLHYNIAVVAVEIQFDLPMVALNDLPECYSLLGRPVIAVARDSKSRALLVRQGNMIRKRSKLDCSELLLCTCPVNKIFIGGLVVDFERRIIGITFFGKDTTHIVPTEIMARCVKHFKEFRTLKQPCVCIRGHALHSLELSNLEILCLKFPNLSCGVGVVVDQISGISSANFGGIEAGDIICSIDGVVLYSVAQLTAILLDTVVAMKSQKATILQAVIQRPRDNTKFIAMLNIWENGSVEYGNSFCNRWPLL</sequence>
<evidence type="ECO:0008006" key="3">
    <source>
        <dbReference type="Google" id="ProtNLM"/>
    </source>
</evidence>
<dbReference type="EMBL" id="CM000763">
    <property type="protein sequence ID" value="KXG30610.1"/>
    <property type="molecule type" value="Genomic_DNA"/>
</dbReference>
<evidence type="ECO:0000313" key="2">
    <source>
        <dbReference type="Proteomes" id="UP000000768"/>
    </source>
</evidence>
<dbReference type="EMBL" id="CM000763">
    <property type="protein sequence ID" value="OQU85281.1"/>
    <property type="molecule type" value="Genomic_DNA"/>
</dbReference>
<dbReference type="PANTHER" id="PTHR47389">
    <property type="entry name" value="OS09G0436400 PROTEIN"/>
    <property type="match status" value="1"/>
</dbReference>
<organism evidence="1 2">
    <name type="scientific">Sorghum bicolor</name>
    <name type="common">Sorghum</name>
    <name type="synonym">Sorghum vulgare</name>
    <dbReference type="NCBI Taxonomy" id="4558"/>
    <lineage>
        <taxon>Eukaryota</taxon>
        <taxon>Viridiplantae</taxon>
        <taxon>Streptophyta</taxon>
        <taxon>Embryophyta</taxon>
        <taxon>Tracheophyta</taxon>
        <taxon>Spermatophyta</taxon>
        <taxon>Magnoliopsida</taxon>
        <taxon>Liliopsida</taxon>
        <taxon>Poales</taxon>
        <taxon>Poaceae</taxon>
        <taxon>PACMAD clade</taxon>
        <taxon>Panicoideae</taxon>
        <taxon>Andropogonodae</taxon>
        <taxon>Andropogoneae</taxon>
        <taxon>Sorghinae</taxon>
        <taxon>Sorghum</taxon>
    </lineage>
</organism>
<dbReference type="Proteomes" id="UP000000768">
    <property type="component" value="Chromosome 4"/>
</dbReference>
<gene>
    <name evidence="1" type="ORF">SORBI_3004G210400</name>
</gene>
<dbReference type="PANTHER" id="PTHR47389:SF6">
    <property type="entry name" value="OS09G0436300 PROTEIN"/>
    <property type="match status" value="1"/>
</dbReference>
<keyword evidence="2" id="KW-1185">Reference proteome</keyword>
<dbReference type="InParanoid" id="A0A194YS00"/>
<dbReference type="SUPFAM" id="SSF50494">
    <property type="entry name" value="Trypsin-like serine proteases"/>
    <property type="match status" value="1"/>
</dbReference>
<evidence type="ECO:0000313" key="1">
    <source>
        <dbReference type="EMBL" id="KXG30610.1"/>
    </source>
</evidence>
<reference evidence="1 2" key="1">
    <citation type="journal article" date="2009" name="Nature">
        <title>The Sorghum bicolor genome and the diversification of grasses.</title>
        <authorList>
            <person name="Paterson A.H."/>
            <person name="Bowers J.E."/>
            <person name="Bruggmann R."/>
            <person name="Dubchak I."/>
            <person name="Grimwood J."/>
            <person name="Gundlach H."/>
            <person name="Haberer G."/>
            <person name="Hellsten U."/>
            <person name="Mitros T."/>
            <person name="Poliakov A."/>
            <person name="Schmutz J."/>
            <person name="Spannagl M."/>
            <person name="Tang H."/>
            <person name="Wang X."/>
            <person name="Wicker T."/>
            <person name="Bharti A.K."/>
            <person name="Chapman J."/>
            <person name="Feltus F.A."/>
            <person name="Gowik U."/>
            <person name="Grigoriev I.V."/>
            <person name="Lyons E."/>
            <person name="Maher C.A."/>
            <person name="Martis M."/>
            <person name="Narechania A."/>
            <person name="Otillar R.P."/>
            <person name="Penning B.W."/>
            <person name="Salamov A.A."/>
            <person name="Wang Y."/>
            <person name="Zhang L."/>
            <person name="Carpita N.C."/>
            <person name="Freeling M."/>
            <person name="Gingle A.R."/>
            <person name="Hash C.T."/>
            <person name="Keller B."/>
            <person name="Klein P."/>
            <person name="Kresovich S."/>
            <person name="McCann M.C."/>
            <person name="Ming R."/>
            <person name="Peterson D.G."/>
            <person name="Mehboob-ur-Rahman"/>
            <person name="Ware D."/>
            <person name="Westhoff P."/>
            <person name="Mayer K.F."/>
            <person name="Messing J."/>
            <person name="Rokhsar D.S."/>
        </authorList>
    </citation>
    <scope>NUCLEOTIDE SEQUENCE [LARGE SCALE GENOMIC DNA]</scope>
    <source>
        <strain evidence="2">cv. BTx623</strain>
    </source>
</reference>
<dbReference type="Gramene" id="OQU85284">
    <property type="protein sequence ID" value="OQU85284"/>
    <property type="gene ID" value="SORBI_3004G210400"/>
</dbReference>
<dbReference type="AlphaFoldDB" id="A0A194YS00"/>
<dbReference type="EMBL" id="CM000763">
    <property type="protein sequence ID" value="KXG30608.1"/>
    <property type="molecule type" value="Genomic_DNA"/>
</dbReference>
<dbReference type="InterPro" id="IPR009003">
    <property type="entry name" value="Peptidase_S1_PA"/>
</dbReference>
<dbReference type="Gramene" id="OQU85280">
    <property type="protein sequence ID" value="OQU85280"/>
    <property type="gene ID" value="SORBI_3004G210400"/>
</dbReference>
<accession>A0A194YS00</accession>
<dbReference type="EMBL" id="CM000763">
    <property type="protein sequence ID" value="OQU85284.1"/>
    <property type="molecule type" value="Genomic_DNA"/>
</dbReference>
<dbReference type="Gene3D" id="2.30.42.10">
    <property type="match status" value="1"/>
</dbReference>
<reference evidence="2" key="3">
    <citation type="journal article" date="2018" name="Plant J.">
        <title>The Sorghum bicolor reference genome: improved assembly, gene annotations, a transcriptome atlas, and signatures of genome organization.</title>
        <authorList>
            <person name="McCormick R.F."/>
            <person name="Truong S.K."/>
            <person name="Sreedasyam A."/>
            <person name="Jenkins J."/>
            <person name="Shu S."/>
            <person name="Sims D."/>
            <person name="Kennedy M."/>
            <person name="Amirebrahimi M."/>
            <person name="Weers B.D."/>
            <person name="McKinley B."/>
            <person name="Mattison A."/>
            <person name="Morishige D.T."/>
            <person name="Grimwood J."/>
            <person name="Schmutz J."/>
            <person name="Mullet J.E."/>
        </authorList>
    </citation>
    <scope>NUCLEOTIDE SEQUENCE [LARGE SCALE GENOMIC DNA]</scope>
    <source>
        <strain evidence="2">cv. BTx623</strain>
    </source>
</reference>
<dbReference type="Pfam" id="PF13365">
    <property type="entry name" value="Trypsin_2"/>
    <property type="match status" value="1"/>
</dbReference>
<dbReference type="SUPFAM" id="SSF50156">
    <property type="entry name" value="PDZ domain-like"/>
    <property type="match status" value="1"/>
</dbReference>
<dbReference type="OrthoDB" id="654694at2759"/>
<reference evidence="1" key="2">
    <citation type="submission" date="2017-02" db="EMBL/GenBank/DDBJ databases">
        <title>WGS assembly of Sorghum bicolor.</title>
        <authorList>
            <person name="Paterson A."/>
            <person name="Mullet J."/>
            <person name="Bowers J."/>
            <person name="Bruggmann R."/>
            <person name="Dubchak I."/>
            <person name="Grimwood J."/>
            <person name="Gundlach H."/>
            <person name="Haberer G."/>
            <person name="Hellsten U."/>
            <person name="Mitros T."/>
            <person name="Poliakov A."/>
            <person name="Schmutz J."/>
            <person name="Spannagl M."/>
            <person name="Tang H."/>
            <person name="Wang X."/>
            <person name="Wicker T."/>
            <person name="Bharti A."/>
            <person name="Chapman J."/>
            <person name="Feltus F."/>
            <person name="Gowik U."/>
            <person name="Grigoriev I."/>
            <person name="Lyons E."/>
            <person name="Maher C."/>
            <person name="Martis M."/>
            <person name="Narechania A."/>
            <person name="Otillar R."/>
            <person name="Penning B."/>
            <person name="Salamov A."/>
            <person name="Wang Y."/>
            <person name="Zhang L."/>
            <person name="Carpita N."/>
            <person name="Freeling M."/>
            <person name="Gingle A."/>
            <person name="Hash C."/>
            <person name="Keller B."/>
            <person name="Klein P."/>
            <person name="Kresovich S."/>
            <person name="Mccann M."/>
            <person name="Ming R."/>
            <person name="Peterson D."/>
            <person name="Rahman M."/>
            <person name="Ware D."/>
            <person name="Westhoff P."/>
            <person name="Mayer K."/>
            <person name="Messing J."/>
            <person name="Sims D."/>
            <person name="Jenkins J."/>
            <person name="Shu S."/>
            <person name="Rokhsar D."/>
        </authorList>
    </citation>
    <scope>NUCLEOTIDE SEQUENCE</scope>
</reference>
<proteinExistence type="predicted"/>
<dbReference type="STRING" id="4558.A0A194YS00"/>